<gene>
    <name evidence="1" type="ORF">CC78DRAFT_599781</name>
</gene>
<evidence type="ECO:0000313" key="2">
    <source>
        <dbReference type="Proteomes" id="UP000800093"/>
    </source>
</evidence>
<protein>
    <submittedName>
        <fullName evidence="1">Uncharacterized protein</fullName>
    </submittedName>
</protein>
<accession>A0A9P4N490</accession>
<reference evidence="2" key="1">
    <citation type="journal article" date="2020" name="Stud. Mycol.">
        <title>101 Dothideomycetes genomes: A test case for predicting lifestyles and emergence of pathogens.</title>
        <authorList>
            <person name="Haridas S."/>
            <person name="Albert R."/>
            <person name="Binder M."/>
            <person name="Bloem J."/>
            <person name="LaButti K."/>
            <person name="Salamov A."/>
            <person name="Andreopoulos B."/>
            <person name="Baker S."/>
            <person name="Barry K."/>
            <person name="Bills G."/>
            <person name="Bluhm B."/>
            <person name="Cannon C."/>
            <person name="Castanera R."/>
            <person name="Culley D."/>
            <person name="Daum C."/>
            <person name="Ezra D."/>
            <person name="Gonzalez J."/>
            <person name="Henrissat B."/>
            <person name="Kuo A."/>
            <person name="Liang C."/>
            <person name="Lipzen A."/>
            <person name="Lutzoni F."/>
            <person name="Magnuson J."/>
            <person name="Mondo S."/>
            <person name="Nolan M."/>
            <person name="Ohm R."/>
            <person name="Pangilinan J."/>
            <person name="Park H.-J."/>
            <person name="Ramirez L."/>
            <person name="Alfaro M."/>
            <person name="Sun H."/>
            <person name="Tritt A."/>
            <person name="Yoshinaga Y."/>
            <person name="Zwiers L.-H."/>
            <person name="Turgeon B."/>
            <person name="Goodwin S."/>
            <person name="Spatafora J."/>
            <person name="Crous P."/>
            <person name="Grigoriev I."/>
        </authorList>
    </citation>
    <scope>NUCLEOTIDE SEQUENCE [LARGE SCALE GENOMIC DNA]</scope>
    <source>
        <strain evidence="2">CBS 304.66</strain>
    </source>
</reference>
<evidence type="ECO:0000313" key="1">
    <source>
        <dbReference type="EMBL" id="KAF2265362.1"/>
    </source>
</evidence>
<keyword evidence="2" id="KW-1185">Reference proteome</keyword>
<dbReference type="AlphaFoldDB" id="A0A9P4N490"/>
<dbReference type="EMBL" id="ML986607">
    <property type="protein sequence ID" value="KAF2265362.1"/>
    <property type="molecule type" value="Genomic_DNA"/>
</dbReference>
<sequence>MLAPDFTTISRKSPVIFFILLHALGNSNSNFPLLTINICFQYSHPIIVPNVYIQFRFVPWRESIKVILRLHIALG</sequence>
<name>A0A9P4N490_9PLEO</name>
<comment type="caution">
    <text evidence="1">The sequence shown here is derived from an EMBL/GenBank/DDBJ whole genome shotgun (WGS) entry which is preliminary data.</text>
</comment>
<organism evidence="1 2">
    <name type="scientific">Lojkania enalia</name>
    <dbReference type="NCBI Taxonomy" id="147567"/>
    <lineage>
        <taxon>Eukaryota</taxon>
        <taxon>Fungi</taxon>
        <taxon>Dikarya</taxon>
        <taxon>Ascomycota</taxon>
        <taxon>Pezizomycotina</taxon>
        <taxon>Dothideomycetes</taxon>
        <taxon>Pleosporomycetidae</taxon>
        <taxon>Pleosporales</taxon>
        <taxon>Pleosporales incertae sedis</taxon>
        <taxon>Lojkania</taxon>
    </lineage>
</organism>
<proteinExistence type="predicted"/>
<dbReference type="Proteomes" id="UP000800093">
    <property type="component" value="Unassembled WGS sequence"/>
</dbReference>